<protein>
    <submittedName>
        <fullName evidence="1">Uncharacterized protein</fullName>
    </submittedName>
</protein>
<dbReference type="InterPro" id="IPR038903">
    <property type="entry name" value="Allergen_Asp_f_4"/>
</dbReference>
<evidence type="ECO:0000313" key="1">
    <source>
        <dbReference type="EMBL" id="KAK7416911.1"/>
    </source>
</evidence>
<sequence>MSIDQIRDFCRGILDACDQADPNEPSIYPELVLLGCITNWETIPQQTQQNIAKPLYSGHYAIIRQPTGASRSTKTKSITKTITKSTGAPRSTKIKPRTENTITIDETLLKEFHNTKVVTAAIGQFPGTWLEFDFGNESNDNWSGADVSCLVAAKNRLETPALRVCGSGICSTIKADGTGDNAYAKGLEAEDGIGTLHLVKSALVSQLASNDEYGPGF</sequence>
<dbReference type="PANTHER" id="PTHR42039:SF1">
    <property type="entry name" value="PUTATIVE (AFU_ORTHOLOGUE AFUA_3G02940)-RELATED"/>
    <property type="match status" value="1"/>
</dbReference>
<dbReference type="PANTHER" id="PTHR42039">
    <property type="entry name" value="PUTATIVE (AFU_ORTHOLOGUE AFUA_3G02940)-RELATED"/>
    <property type="match status" value="1"/>
</dbReference>
<reference evidence="1 2" key="1">
    <citation type="journal article" date="2025" name="Microbiol. Resour. Announc.">
        <title>Draft genome sequences for Neonectria magnoliae and Neonectria punicea, canker pathogens of Liriodendron tulipifera and Acer saccharum in West Virginia.</title>
        <authorList>
            <person name="Petronek H.M."/>
            <person name="Kasson M.T."/>
            <person name="Metheny A.M."/>
            <person name="Stauder C.M."/>
            <person name="Lovett B."/>
            <person name="Lynch S.C."/>
            <person name="Garnas J.R."/>
            <person name="Kasson L.R."/>
            <person name="Stajich J.E."/>
        </authorList>
    </citation>
    <scope>NUCLEOTIDE SEQUENCE [LARGE SCALE GENOMIC DNA]</scope>
    <source>
        <strain evidence="1 2">NRRL 64651</strain>
    </source>
</reference>
<proteinExistence type="predicted"/>
<comment type="caution">
    <text evidence="1">The sequence shown here is derived from an EMBL/GenBank/DDBJ whole genome shotgun (WGS) entry which is preliminary data.</text>
</comment>
<dbReference type="EMBL" id="JAZAVK010000197">
    <property type="protein sequence ID" value="KAK7416911.1"/>
    <property type="molecule type" value="Genomic_DNA"/>
</dbReference>
<dbReference type="Proteomes" id="UP001498421">
    <property type="component" value="Unassembled WGS sequence"/>
</dbReference>
<keyword evidence="2" id="KW-1185">Reference proteome</keyword>
<dbReference type="Pfam" id="PF25312">
    <property type="entry name" value="Allergen_Asp_f_4"/>
    <property type="match status" value="1"/>
</dbReference>
<name>A0ABR1H8L2_9HYPO</name>
<evidence type="ECO:0000313" key="2">
    <source>
        <dbReference type="Proteomes" id="UP001498421"/>
    </source>
</evidence>
<gene>
    <name evidence="1" type="ORF">QQZ08_011829</name>
</gene>
<organism evidence="1 2">
    <name type="scientific">Neonectria magnoliae</name>
    <dbReference type="NCBI Taxonomy" id="2732573"/>
    <lineage>
        <taxon>Eukaryota</taxon>
        <taxon>Fungi</taxon>
        <taxon>Dikarya</taxon>
        <taxon>Ascomycota</taxon>
        <taxon>Pezizomycotina</taxon>
        <taxon>Sordariomycetes</taxon>
        <taxon>Hypocreomycetidae</taxon>
        <taxon>Hypocreales</taxon>
        <taxon>Nectriaceae</taxon>
        <taxon>Neonectria</taxon>
    </lineage>
</organism>
<accession>A0ABR1H8L2</accession>